<feature type="coiled-coil region" evidence="6">
    <location>
        <begin position="276"/>
        <end position="340"/>
    </location>
</feature>
<feature type="region of interest" description="Disordered" evidence="7">
    <location>
        <begin position="189"/>
        <end position="227"/>
    </location>
</feature>
<dbReference type="Pfam" id="PF05380">
    <property type="entry name" value="Peptidase_A17"/>
    <property type="match status" value="1"/>
</dbReference>
<dbReference type="EMBL" id="LR007094">
    <property type="protein sequence ID" value="SVE76713.1"/>
    <property type="molecule type" value="mRNA"/>
</dbReference>
<dbReference type="GO" id="GO:0005634">
    <property type="term" value="C:nucleus"/>
    <property type="evidence" value="ECO:0007669"/>
    <property type="project" value="UniProtKB-SubCell"/>
</dbReference>
<organism evidence="9">
    <name type="scientific">Daphnia longispina</name>
    <dbReference type="NCBI Taxonomy" id="42846"/>
    <lineage>
        <taxon>Eukaryota</taxon>
        <taxon>Metazoa</taxon>
        <taxon>Ecdysozoa</taxon>
        <taxon>Arthropoda</taxon>
        <taxon>Crustacea</taxon>
        <taxon>Branchiopoda</taxon>
        <taxon>Diplostraca</taxon>
        <taxon>Cladocera</taxon>
        <taxon>Anomopoda</taxon>
        <taxon>Daphniidae</taxon>
        <taxon>Daphnia</taxon>
    </lineage>
</organism>
<evidence type="ECO:0000259" key="8">
    <source>
        <dbReference type="Pfam" id="PF18701"/>
    </source>
</evidence>
<dbReference type="Pfam" id="PF17098">
    <property type="entry name" value="Wtap"/>
    <property type="match status" value="1"/>
</dbReference>
<feature type="domain" description="DUF5641" evidence="8">
    <location>
        <begin position="99"/>
        <end position="181"/>
    </location>
</feature>
<gene>
    <name evidence="9" type="primary">EOG090X0FYD</name>
</gene>
<dbReference type="GO" id="GO:0006397">
    <property type="term" value="P:mRNA processing"/>
    <property type="evidence" value="ECO:0007669"/>
    <property type="project" value="UniProtKB-KW"/>
</dbReference>
<evidence type="ECO:0000256" key="5">
    <source>
        <dbReference type="ARBA" id="ARBA00023242"/>
    </source>
</evidence>
<evidence type="ECO:0000256" key="2">
    <source>
        <dbReference type="ARBA" id="ARBA00010313"/>
    </source>
</evidence>
<evidence type="ECO:0000256" key="7">
    <source>
        <dbReference type="SAM" id="MobiDB-lite"/>
    </source>
</evidence>
<keyword evidence="5" id="KW-0539">Nucleus</keyword>
<keyword evidence="6" id="KW-0175">Coiled coil</keyword>
<evidence type="ECO:0000256" key="3">
    <source>
        <dbReference type="ARBA" id="ARBA00022664"/>
    </source>
</evidence>
<evidence type="ECO:0000256" key="4">
    <source>
        <dbReference type="ARBA" id="ARBA00023187"/>
    </source>
</evidence>
<comment type="similarity">
    <text evidence="2">Belongs to the fl(2)d family.</text>
</comment>
<evidence type="ECO:0000256" key="1">
    <source>
        <dbReference type="ARBA" id="ARBA00004123"/>
    </source>
</evidence>
<proteinExistence type="evidence at transcript level"/>
<evidence type="ECO:0000313" key="9">
    <source>
        <dbReference type="EMBL" id="SVE76713.1"/>
    </source>
</evidence>
<keyword evidence="4" id="KW-0508">mRNA splicing</keyword>
<name>A0A4Y7M9Z5_9CRUS</name>
<dbReference type="PANTHER" id="PTHR15217">
    <property type="entry name" value="WILMS' TUMOR 1-ASSOCIATING PROTEIN"/>
    <property type="match status" value="1"/>
</dbReference>
<evidence type="ECO:0000256" key="6">
    <source>
        <dbReference type="SAM" id="Coils"/>
    </source>
</evidence>
<dbReference type="GO" id="GO:0008380">
    <property type="term" value="P:RNA splicing"/>
    <property type="evidence" value="ECO:0007669"/>
    <property type="project" value="UniProtKB-KW"/>
</dbReference>
<dbReference type="InterPro" id="IPR040676">
    <property type="entry name" value="DUF5641"/>
</dbReference>
<reference evidence="9" key="1">
    <citation type="submission" date="2018-08" db="EMBL/GenBank/DDBJ databases">
        <authorList>
            <person name="Cornetti L."/>
        </authorList>
    </citation>
    <scope>NUCLEOTIDE SEQUENCE</scope>
    <source>
        <strain evidence="9">FI-G-95-1_INB4-1</strain>
    </source>
</reference>
<dbReference type="AlphaFoldDB" id="A0A4Y7M9Z5"/>
<accession>A0A4Y7M9Z5</accession>
<feature type="region of interest" description="Disordered" evidence="7">
    <location>
        <begin position="242"/>
        <end position="267"/>
    </location>
</feature>
<feature type="region of interest" description="Disordered" evidence="7">
    <location>
        <begin position="489"/>
        <end position="508"/>
    </location>
</feature>
<dbReference type="Pfam" id="PF18701">
    <property type="entry name" value="DUF5641"/>
    <property type="match status" value="1"/>
</dbReference>
<feature type="coiled-coil region" evidence="6">
    <location>
        <begin position="421"/>
        <end position="448"/>
    </location>
</feature>
<dbReference type="InterPro" id="IPR033757">
    <property type="entry name" value="WTAP"/>
</dbReference>
<keyword evidence="3" id="KW-0507">mRNA processing</keyword>
<protein>
    <submittedName>
        <fullName evidence="9">EOG090X0FYD</fullName>
    </submittedName>
</protein>
<dbReference type="InterPro" id="IPR008042">
    <property type="entry name" value="Retrotrans_Pao"/>
</dbReference>
<dbReference type="GO" id="GO:0000381">
    <property type="term" value="P:regulation of alternative mRNA splicing, via spliceosome"/>
    <property type="evidence" value="ECO:0007669"/>
    <property type="project" value="InterPro"/>
</dbReference>
<comment type="subcellular location">
    <subcellularLocation>
        <location evidence="1">Nucleus</location>
    </subcellularLocation>
</comment>
<dbReference type="PANTHER" id="PTHR15217:SF0">
    <property type="entry name" value="PRE-MRNA-SPLICING REGULATOR WTAP"/>
    <property type="match status" value="1"/>
</dbReference>
<dbReference type="GO" id="GO:0016556">
    <property type="term" value="P:mRNA modification"/>
    <property type="evidence" value="ECO:0007669"/>
    <property type="project" value="InterPro"/>
</dbReference>
<sequence>MAMENGYGDKIVAAEIHVFGDASEAAYGAVAYARLQKMNEDPYVVLLTSKTKPTKSRHCRNAKRSTCATPEPAINLLAPTSTSAVLVELDKERREFVSNICSRFIEDYVMQLDNFQTKGKPGQKIRVGEVVLIHDENTKRLMWSTGLVLELRKSRDGLVRSVVLRSPNGNIINRAIQYLYPLEIRNDKKPEGRDVEEPAINPVPAQPAEPTIDPAPAGPVEPIADPALTMPELPDPVAAEVEPNGTGSALTPGRDFEEKLKHSISSESGRRENFLLMRLNTKEQEIQDLIAQIQELKSSQAGSSTSLRSSLLDPSVNVLIQHLRKELDKAKSAFEETQNELSAWKFTPDSNTGKRLMAKCRLLYQENEELGRMISSGRLAKLEGDLALQRNFSEEMKKSQSELDEFLLELDEDVEGMQSTIYFLQQQLRQTRDQLSAVQKENELLRNTGTNTVNVSVEENSPVNSSQAENQLIDERICEPSYMQSSSSHLMNVSDRCNGPLQPSFHDD</sequence>